<organism evidence="7 8">
    <name type="scientific">Trinickia dabaoshanensis</name>
    <dbReference type="NCBI Taxonomy" id="564714"/>
    <lineage>
        <taxon>Bacteria</taxon>
        <taxon>Pseudomonadati</taxon>
        <taxon>Pseudomonadota</taxon>
        <taxon>Betaproteobacteria</taxon>
        <taxon>Burkholderiales</taxon>
        <taxon>Burkholderiaceae</taxon>
        <taxon>Trinickia</taxon>
    </lineage>
</organism>
<sequence>MVSLQIWMLIVGFSVPMIISPGPGNTILATAGGRFGVRGTMPFWFGFEAANFIWCLVYGFELSRVLHDVPGAAHVLKWLGIAYTIYLAYGFVKPSKGNKKTAMPRLTAIDGFLSVSLNPKIHSMIFVLFSQFLRPGISLAQQVLQITFVFTVLCIVCHFPWIYGGRVVFHRFSDEKSAKLQGYLFGGCMAAVALVLAVTV</sequence>
<dbReference type="OrthoDB" id="9804822at2"/>
<dbReference type="GO" id="GO:0015171">
    <property type="term" value="F:amino acid transmembrane transporter activity"/>
    <property type="evidence" value="ECO:0007669"/>
    <property type="project" value="TreeGrafter"/>
</dbReference>
<evidence type="ECO:0000313" key="7">
    <source>
        <dbReference type="EMBL" id="PMS17403.1"/>
    </source>
</evidence>
<comment type="subcellular location">
    <subcellularLocation>
        <location evidence="1">Cell membrane</location>
        <topology evidence="1">Multi-pass membrane protein</topology>
    </subcellularLocation>
</comment>
<keyword evidence="2" id="KW-1003">Cell membrane</keyword>
<dbReference type="PANTHER" id="PTHR30086">
    <property type="entry name" value="ARGININE EXPORTER PROTEIN ARGO"/>
    <property type="match status" value="1"/>
</dbReference>
<feature type="transmembrane region" description="Helical" evidence="6">
    <location>
        <begin position="139"/>
        <end position="161"/>
    </location>
</feature>
<evidence type="ECO:0000256" key="5">
    <source>
        <dbReference type="ARBA" id="ARBA00023136"/>
    </source>
</evidence>
<keyword evidence="8" id="KW-1185">Reference proteome</keyword>
<evidence type="ECO:0000256" key="1">
    <source>
        <dbReference type="ARBA" id="ARBA00004651"/>
    </source>
</evidence>
<gene>
    <name evidence="7" type="ORF">C0Z18_20135</name>
</gene>
<feature type="transmembrane region" description="Helical" evidence="6">
    <location>
        <begin position="72"/>
        <end position="92"/>
    </location>
</feature>
<dbReference type="InterPro" id="IPR001123">
    <property type="entry name" value="LeuE-type"/>
</dbReference>
<protein>
    <submittedName>
        <fullName evidence="7">LysE family translocator</fullName>
    </submittedName>
</protein>
<keyword evidence="3 6" id="KW-0812">Transmembrane</keyword>
<keyword evidence="5 6" id="KW-0472">Membrane</keyword>
<dbReference type="RefSeq" id="WP_102647195.1">
    <property type="nucleotide sequence ID" value="NZ_PNYA01000019.1"/>
</dbReference>
<dbReference type="EMBL" id="PNYA01000019">
    <property type="protein sequence ID" value="PMS17403.1"/>
    <property type="molecule type" value="Genomic_DNA"/>
</dbReference>
<reference evidence="7 8" key="1">
    <citation type="submission" date="2018-01" db="EMBL/GenBank/DDBJ databases">
        <title>Whole genome analyses suggest that Burkholderia sensu lato contains two further novel genera in the rhizoxinica-symbiotica group Mycetohabitans gen. nov., and Trinickia gen. nov.: implications for the evolution of diazotrophy and nodulation in the Burkholderiaceae.</title>
        <authorList>
            <person name="Estrada-de los Santos P."/>
            <person name="Palmer M."/>
            <person name="Chavez-Ramirez B."/>
            <person name="Beukes C."/>
            <person name="Steenkamp E.T."/>
            <person name="Hirsch A.M."/>
            <person name="Manyaka P."/>
            <person name="Maluk M."/>
            <person name="Lafos M."/>
            <person name="Crook M."/>
            <person name="Gross E."/>
            <person name="Simon M.F."/>
            <person name="Bueno dos Reis Junior F."/>
            <person name="Poole P.S."/>
            <person name="Venter S.N."/>
            <person name="James E.K."/>
        </authorList>
    </citation>
    <scope>NUCLEOTIDE SEQUENCE [LARGE SCALE GENOMIC DNA]</scope>
    <source>
        <strain evidence="7 8">GIMN1.004</strain>
    </source>
</reference>
<comment type="caution">
    <text evidence="7">The sequence shown here is derived from an EMBL/GenBank/DDBJ whole genome shotgun (WGS) entry which is preliminary data.</text>
</comment>
<feature type="transmembrane region" description="Helical" evidence="6">
    <location>
        <begin position="6"/>
        <end position="29"/>
    </location>
</feature>
<feature type="transmembrane region" description="Helical" evidence="6">
    <location>
        <begin position="41"/>
        <end position="60"/>
    </location>
</feature>
<feature type="transmembrane region" description="Helical" evidence="6">
    <location>
        <begin position="182"/>
        <end position="199"/>
    </location>
</feature>
<name>A0A2N7VJT1_9BURK</name>
<evidence type="ECO:0000313" key="8">
    <source>
        <dbReference type="Proteomes" id="UP000235616"/>
    </source>
</evidence>
<evidence type="ECO:0000256" key="2">
    <source>
        <dbReference type="ARBA" id="ARBA00022475"/>
    </source>
</evidence>
<proteinExistence type="predicted"/>
<feature type="transmembrane region" description="Helical" evidence="6">
    <location>
        <begin position="112"/>
        <end position="133"/>
    </location>
</feature>
<dbReference type="Proteomes" id="UP000235616">
    <property type="component" value="Unassembled WGS sequence"/>
</dbReference>
<evidence type="ECO:0000256" key="3">
    <source>
        <dbReference type="ARBA" id="ARBA00022692"/>
    </source>
</evidence>
<evidence type="ECO:0000256" key="6">
    <source>
        <dbReference type="SAM" id="Phobius"/>
    </source>
</evidence>
<dbReference type="PANTHER" id="PTHR30086:SF20">
    <property type="entry name" value="ARGININE EXPORTER PROTEIN ARGO-RELATED"/>
    <property type="match status" value="1"/>
</dbReference>
<dbReference type="GO" id="GO:0005886">
    <property type="term" value="C:plasma membrane"/>
    <property type="evidence" value="ECO:0007669"/>
    <property type="project" value="UniProtKB-SubCell"/>
</dbReference>
<accession>A0A2N7VJT1</accession>
<keyword evidence="4 6" id="KW-1133">Transmembrane helix</keyword>
<dbReference type="Pfam" id="PF01810">
    <property type="entry name" value="LysE"/>
    <property type="match status" value="1"/>
</dbReference>
<evidence type="ECO:0000256" key="4">
    <source>
        <dbReference type="ARBA" id="ARBA00022989"/>
    </source>
</evidence>
<dbReference type="AlphaFoldDB" id="A0A2N7VJT1"/>